<accession>A0ABM9GDG8</accession>
<protein>
    <submittedName>
        <fullName evidence="1">Uncharacterized protein</fullName>
    </submittedName>
</protein>
<sequence length="58" mass="7061">MTTGRLHRRDDDRRKRNERVSFDSETKGFYRSIGIKDDMRSLPYQPWSKAQVERFLAR</sequence>
<keyword evidence="2" id="KW-1185">Reference proteome</keyword>
<evidence type="ECO:0000313" key="2">
    <source>
        <dbReference type="Proteomes" id="UP001154322"/>
    </source>
</evidence>
<proteinExistence type="predicted"/>
<dbReference type="EMBL" id="CALYLO010000021">
    <property type="protein sequence ID" value="CAH8249920.1"/>
    <property type="molecule type" value="Genomic_DNA"/>
</dbReference>
<dbReference type="Proteomes" id="UP001154322">
    <property type="component" value="Unassembled WGS sequence"/>
</dbReference>
<name>A0ABM9GDG8_9BACL</name>
<comment type="caution">
    <text evidence="1">The sequence shown here is derived from an EMBL/GenBank/DDBJ whole genome shotgun (WGS) entry which is preliminary data.</text>
</comment>
<reference evidence="1" key="1">
    <citation type="submission" date="2022-06" db="EMBL/GenBank/DDBJ databases">
        <authorList>
            <person name="Dietemann V."/>
            <person name="Ory F."/>
            <person name="Dainat B."/>
            <person name="Oberhansli S."/>
        </authorList>
    </citation>
    <scope>NUCLEOTIDE SEQUENCE</scope>
    <source>
        <strain evidence="1">Ena-SAMPLE-TAB-26-04-2022-14:26:32:270-5432</strain>
    </source>
</reference>
<gene>
    <name evidence="1" type="ORF">WJ0W_007106</name>
</gene>
<organism evidence="1 2">
    <name type="scientific">Paenibacillus melissococcoides</name>
    <dbReference type="NCBI Taxonomy" id="2912268"/>
    <lineage>
        <taxon>Bacteria</taxon>
        <taxon>Bacillati</taxon>
        <taxon>Bacillota</taxon>
        <taxon>Bacilli</taxon>
        <taxon>Bacillales</taxon>
        <taxon>Paenibacillaceae</taxon>
        <taxon>Paenibacillus</taxon>
    </lineage>
</organism>
<evidence type="ECO:0000313" key="1">
    <source>
        <dbReference type="EMBL" id="CAH8249920.1"/>
    </source>
</evidence>